<dbReference type="InterPro" id="IPR011701">
    <property type="entry name" value="MFS"/>
</dbReference>
<feature type="transmembrane region" description="Helical" evidence="6">
    <location>
        <begin position="95"/>
        <end position="113"/>
    </location>
</feature>
<dbReference type="InterPro" id="IPR020846">
    <property type="entry name" value="MFS_dom"/>
</dbReference>
<dbReference type="PROSITE" id="PS50850">
    <property type="entry name" value="MFS"/>
    <property type="match status" value="1"/>
</dbReference>
<reference evidence="8 9" key="1">
    <citation type="submission" date="2019-12" db="EMBL/GenBank/DDBJ databases">
        <title>Sequence classification of anaerobic respiratory reductive dehalogenases: First we see many, then we see few.</title>
        <authorList>
            <person name="Molenda O."/>
            <person name="Puentes Jacome L.A."/>
            <person name="Cao X."/>
            <person name="Nesbo C.L."/>
            <person name="Tang S."/>
            <person name="Morson N."/>
            <person name="Patron J."/>
            <person name="Lomheim L."/>
            <person name="Wishart D.S."/>
            <person name="Edwards E.A."/>
        </authorList>
    </citation>
    <scope>NUCLEOTIDE SEQUENCE [LARGE SCALE GENOMIC DNA]</scope>
    <source>
        <strain evidence="8 9">12DCA</strain>
    </source>
</reference>
<name>A0A857DEN9_9FIRM</name>
<dbReference type="Proteomes" id="UP000430508">
    <property type="component" value="Chromosome"/>
</dbReference>
<comment type="subcellular location">
    <subcellularLocation>
        <location evidence="1">Cell membrane</location>
        <topology evidence="1">Multi-pass membrane protein</topology>
    </subcellularLocation>
</comment>
<feature type="transmembrane region" description="Helical" evidence="6">
    <location>
        <begin position="327"/>
        <end position="348"/>
    </location>
</feature>
<keyword evidence="3 6" id="KW-0812">Transmembrane</keyword>
<dbReference type="PRINTS" id="PR01988">
    <property type="entry name" value="EXPORTERBACE"/>
</dbReference>
<dbReference type="RefSeq" id="WP_158208022.1">
    <property type="nucleotide sequence ID" value="NZ_CP046996.1"/>
</dbReference>
<dbReference type="Pfam" id="PF07690">
    <property type="entry name" value="MFS_1"/>
    <property type="match status" value="1"/>
</dbReference>
<dbReference type="PROSITE" id="PS00216">
    <property type="entry name" value="SUGAR_TRANSPORT_1"/>
    <property type="match status" value="1"/>
</dbReference>
<keyword evidence="4 6" id="KW-1133">Transmembrane helix</keyword>
<dbReference type="InterPro" id="IPR036259">
    <property type="entry name" value="MFS_trans_sf"/>
</dbReference>
<accession>A0A857DEN9</accession>
<dbReference type="PANTHER" id="PTHR43129">
    <property type="entry name" value="FOSMIDOMYCIN RESISTANCE PROTEIN"/>
    <property type="match status" value="1"/>
</dbReference>
<dbReference type="AlphaFoldDB" id="A0A857DEN9"/>
<dbReference type="GO" id="GO:0005886">
    <property type="term" value="C:plasma membrane"/>
    <property type="evidence" value="ECO:0007669"/>
    <property type="project" value="UniProtKB-SubCell"/>
</dbReference>
<dbReference type="InterPro" id="IPR022324">
    <property type="entry name" value="Bacilysin_exporter_BacE_put"/>
</dbReference>
<keyword evidence="2" id="KW-0813">Transport</keyword>
<feature type="transmembrane region" description="Helical" evidence="6">
    <location>
        <begin position="269"/>
        <end position="286"/>
    </location>
</feature>
<evidence type="ECO:0000259" key="7">
    <source>
        <dbReference type="PROSITE" id="PS50850"/>
    </source>
</evidence>
<feature type="transmembrane region" description="Helical" evidence="6">
    <location>
        <begin position="354"/>
        <end position="375"/>
    </location>
</feature>
<evidence type="ECO:0000256" key="1">
    <source>
        <dbReference type="ARBA" id="ARBA00004651"/>
    </source>
</evidence>
<evidence type="ECO:0000256" key="6">
    <source>
        <dbReference type="SAM" id="Phobius"/>
    </source>
</evidence>
<feature type="transmembrane region" description="Helical" evidence="6">
    <location>
        <begin position="73"/>
        <end position="89"/>
    </location>
</feature>
<keyword evidence="5 6" id="KW-0472">Membrane</keyword>
<dbReference type="GO" id="GO:0022857">
    <property type="term" value="F:transmembrane transporter activity"/>
    <property type="evidence" value="ECO:0007669"/>
    <property type="project" value="InterPro"/>
</dbReference>
<dbReference type="Gene3D" id="1.20.1250.20">
    <property type="entry name" value="MFS general substrate transporter like domains"/>
    <property type="match status" value="2"/>
</dbReference>
<feature type="transmembrane region" description="Helical" evidence="6">
    <location>
        <begin position="160"/>
        <end position="180"/>
    </location>
</feature>
<dbReference type="EMBL" id="CP046996">
    <property type="protein sequence ID" value="QGZ99180.1"/>
    <property type="molecule type" value="Genomic_DNA"/>
</dbReference>
<protein>
    <submittedName>
        <fullName evidence="8">MFS transporter</fullName>
    </submittedName>
</protein>
<feature type="domain" description="Major facilitator superfamily (MFS) profile" evidence="7">
    <location>
        <begin position="1"/>
        <end position="380"/>
    </location>
</feature>
<proteinExistence type="predicted"/>
<evidence type="ECO:0000256" key="3">
    <source>
        <dbReference type="ARBA" id="ARBA00022692"/>
    </source>
</evidence>
<feature type="transmembrane region" description="Helical" evidence="6">
    <location>
        <begin position="292"/>
        <end position="315"/>
    </location>
</feature>
<dbReference type="SUPFAM" id="SSF103473">
    <property type="entry name" value="MFS general substrate transporter"/>
    <property type="match status" value="1"/>
</dbReference>
<evidence type="ECO:0000313" key="9">
    <source>
        <dbReference type="Proteomes" id="UP000430508"/>
    </source>
</evidence>
<evidence type="ECO:0000256" key="4">
    <source>
        <dbReference type="ARBA" id="ARBA00022989"/>
    </source>
</evidence>
<organism evidence="8 9">
    <name type="scientific">Dehalobacter restrictus</name>
    <dbReference type="NCBI Taxonomy" id="55583"/>
    <lineage>
        <taxon>Bacteria</taxon>
        <taxon>Bacillati</taxon>
        <taxon>Bacillota</taxon>
        <taxon>Clostridia</taxon>
        <taxon>Eubacteriales</taxon>
        <taxon>Desulfitobacteriaceae</taxon>
        <taxon>Dehalobacter</taxon>
    </lineage>
</organism>
<feature type="transmembrane region" description="Helical" evidence="6">
    <location>
        <begin position="242"/>
        <end position="262"/>
    </location>
</feature>
<evidence type="ECO:0000256" key="2">
    <source>
        <dbReference type="ARBA" id="ARBA00022448"/>
    </source>
</evidence>
<dbReference type="CDD" id="cd17478">
    <property type="entry name" value="MFS_FsR"/>
    <property type="match status" value="1"/>
</dbReference>
<sequence>MNMVSNKGKIFSLSLAHMFNDFYMNYIQTLLPFLVAAGLGVSKGAFLISAFTVTSSVLQPVFGYLVDQKNQRWLVYVGTIWMAVLISLVGLLKNYSLLILVAALAGLGTAAFHPQASAMVSAVSGNRKGFWQSCFTAGGNVGWALTPLLVVPFVQAYNLVMTPLFILPGVLVAIMLWFSAPRVSSEAKMAPPPLMPILRSNWFELTKLVFVVAIRSLAYFGLMSFLPLYLQKTNISLLTGSHLLFVMLFCGAIGGVVGGYLSDRIGRKAVIVGSLVLSSPLFFFFLNTNGFYAYVLLALAGAALLASFSVTVVVAQNIISKNAAMASGLMLGFGIGIGGLGVGLVGILVEYSSITFAINLLIWLPLLAGLSGLALKTKKRPDVSER</sequence>
<feature type="transmembrane region" description="Helical" evidence="6">
    <location>
        <begin position="208"/>
        <end position="230"/>
    </location>
</feature>
<gene>
    <name evidence="8" type="ORF">GQ588_00095</name>
</gene>
<dbReference type="InterPro" id="IPR005829">
    <property type="entry name" value="Sugar_transporter_CS"/>
</dbReference>
<evidence type="ECO:0000313" key="8">
    <source>
        <dbReference type="EMBL" id="QGZ99180.1"/>
    </source>
</evidence>
<evidence type="ECO:0000256" key="5">
    <source>
        <dbReference type="ARBA" id="ARBA00023136"/>
    </source>
</evidence>
<dbReference type="PANTHER" id="PTHR43129:SF1">
    <property type="entry name" value="FOSMIDOMYCIN RESISTANCE PROTEIN"/>
    <property type="match status" value="1"/>
</dbReference>